<evidence type="ECO:0000256" key="1">
    <source>
        <dbReference type="SAM" id="MobiDB-lite"/>
    </source>
</evidence>
<name>A0A1M2V2J7_TRAPU</name>
<organism evidence="2 3">
    <name type="scientific">Trametes pubescens</name>
    <name type="common">White-rot fungus</name>
    <dbReference type="NCBI Taxonomy" id="154538"/>
    <lineage>
        <taxon>Eukaryota</taxon>
        <taxon>Fungi</taxon>
        <taxon>Dikarya</taxon>
        <taxon>Basidiomycota</taxon>
        <taxon>Agaricomycotina</taxon>
        <taxon>Agaricomycetes</taxon>
        <taxon>Polyporales</taxon>
        <taxon>Polyporaceae</taxon>
        <taxon>Trametes</taxon>
    </lineage>
</organism>
<keyword evidence="3" id="KW-1185">Reference proteome</keyword>
<gene>
    <name evidence="2" type="ORF">TRAPUB_7860</name>
</gene>
<proteinExistence type="predicted"/>
<feature type="compositionally biased region" description="Low complexity" evidence="1">
    <location>
        <begin position="18"/>
        <end position="37"/>
    </location>
</feature>
<comment type="caution">
    <text evidence="2">The sequence shown here is derived from an EMBL/GenBank/DDBJ whole genome shotgun (WGS) entry which is preliminary data.</text>
</comment>
<dbReference type="Proteomes" id="UP000184267">
    <property type="component" value="Unassembled WGS sequence"/>
</dbReference>
<dbReference type="AlphaFoldDB" id="A0A1M2V2J7"/>
<dbReference type="EMBL" id="MNAD01001723">
    <property type="protein sequence ID" value="OJT01804.1"/>
    <property type="molecule type" value="Genomic_DNA"/>
</dbReference>
<evidence type="ECO:0000313" key="3">
    <source>
        <dbReference type="Proteomes" id="UP000184267"/>
    </source>
</evidence>
<reference evidence="2 3" key="1">
    <citation type="submission" date="2016-10" db="EMBL/GenBank/DDBJ databases">
        <title>Genome sequence of the basidiomycete white-rot fungus Trametes pubescens.</title>
        <authorList>
            <person name="Makela M.R."/>
            <person name="Granchi Z."/>
            <person name="Peng M."/>
            <person name="De Vries R.P."/>
            <person name="Grigoriev I."/>
            <person name="Riley R."/>
            <person name="Hilden K."/>
        </authorList>
    </citation>
    <scope>NUCLEOTIDE SEQUENCE [LARGE SCALE GENOMIC DNA]</scope>
    <source>
        <strain evidence="2 3">FBCC735</strain>
    </source>
</reference>
<dbReference type="OrthoDB" id="2591256at2759"/>
<sequence>MAMGRASTPEHTHTVSTGFAFNSGGSAANAGVSSPSGITGCSDSDEGGEKNDGAPSVRVRSGDIAEDWMQDGDPGKPEADGSATPRGTLQEGPPAPEWCADVDFVQALRDAQERLWTSIRGAKDQLYSEVWSYSFDNATNTFSVTDLAALSPSGTESDAIQLWSYGFLAIADPDSREWHTGDVNPRSP</sequence>
<evidence type="ECO:0000313" key="2">
    <source>
        <dbReference type="EMBL" id="OJT01804.1"/>
    </source>
</evidence>
<accession>A0A1M2V2J7</accession>
<feature type="region of interest" description="Disordered" evidence="1">
    <location>
        <begin position="1"/>
        <end position="95"/>
    </location>
</feature>
<protein>
    <submittedName>
        <fullName evidence="2">Uncharacterized protein</fullName>
    </submittedName>
</protein>